<feature type="transmembrane region" description="Helical" evidence="1">
    <location>
        <begin position="125"/>
        <end position="144"/>
    </location>
</feature>
<dbReference type="Proteomes" id="UP000664904">
    <property type="component" value="Plasmid unnamed5"/>
</dbReference>
<proteinExistence type="predicted"/>
<organism evidence="2 3">
    <name type="scientific">Pseudoalteromonas xiamenensis</name>
    <dbReference type="NCBI Taxonomy" id="882626"/>
    <lineage>
        <taxon>Bacteria</taxon>
        <taxon>Pseudomonadati</taxon>
        <taxon>Pseudomonadota</taxon>
        <taxon>Gammaproteobacteria</taxon>
        <taxon>Alteromonadales</taxon>
        <taxon>Pseudoalteromonadaceae</taxon>
        <taxon>Pseudoalteromonas</taxon>
    </lineage>
</organism>
<keyword evidence="3" id="KW-1185">Reference proteome</keyword>
<evidence type="ECO:0000256" key="1">
    <source>
        <dbReference type="SAM" id="Phobius"/>
    </source>
</evidence>
<dbReference type="AlphaFoldDB" id="A0A975DKU8"/>
<keyword evidence="1" id="KW-0812">Transmembrane</keyword>
<geneLocation type="plasmid" evidence="2 3">
    <name>unnamed5</name>
</geneLocation>
<keyword evidence="2" id="KW-0614">Plasmid</keyword>
<evidence type="ECO:0000313" key="2">
    <source>
        <dbReference type="EMBL" id="QTH73072.1"/>
    </source>
</evidence>
<evidence type="ECO:0000313" key="3">
    <source>
        <dbReference type="Proteomes" id="UP000664904"/>
    </source>
</evidence>
<dbReference type="EMBL" id="CP072135">
    <property type="protein sequence ID" value="QTH73072.1"/>
    <property type="molecule type" value="Genomic_DNA"/>
</dbReference>
<dbReference type="KEGG" id="pxi:J5O05_19870"/>
<protein>
    <submittedName>
        <fullName evidence="2">Uncharacterized protein</fullName>
    </submittedName>
</protein>
<sequence length="312" mass="35553">MIKRFKPLLLPVLSMLICATVFSVSYNIALSDAKLHALENIKLRIALDFDSIGVEQPFFKNAGNEWQLKNYIEALNVKLKEQKSPVLVKQITAISKEAALHSNGLHVLEKPFGTIQIDLTNINTFPWHGLPIAMLIGLGASLIWQRKQVKHRHRVEITALQSAEQPEKPLLIIDLYQKTMQLFETGKKVALANKPLCFYLALLEYSTMNPDKILNANKDLPPEFQELADKYFHRLVALGHTIRKRPNFGNSLEKTLSEIRAALDEVFEELPDLKASYYPPKAHGEALVRNCIALTYKHLMRIRFKFTVSSQQ</sequence>
<accession>A0A975DKU8</accession>
<name>A0A975DKU8_9GAMM</name>
<gene>
    <name evidence="2" type="ORF">J5O05_19870</name>
</gene>
<keyword evidence="1" id="KW-1133">Transmembrane helix</keyword>
<dbReference type="RefSeq" id="WP_208844691.1">
    <property type="nucleotide sequence ID" value="NZ_CP072135.1"/>
</dbReference>
<reference evidence="2" key="1">
    <citation type="submission" date="2021-03" db="EMBL/GenBank/DDBJ databases">
        <title>Complete Genome of Pseudoalteromonas xiamenensis STKMTI.2, a new potential marine bacterium producing anti-Vibrio compounds.</title>
        <authorList>
            <person name="Handayani D.P."/>
            <person name="Isnansetyo A."/>
            <person name="Istiqomah I."/>
            <person name="Jumina J."/>
        </authorList>
    </citation>
    <scope>NUCLEOTIDE SEQUENCE</scope>
    <source>
        <strain evidence="2">STKMTI.2</strain>
        <plasmid evidence="2">unnamed5</plasmid>
    </source>
</reference>
<keyword evidence="1" id="KW-0472">Membrane</keyword>